<organism evidence="3 4">
    <name type="scientific">Lancefieldella parvula</name>
    <dbReference type="NCBI Taxonomy" id="1382"/>
    <lineage>
        <taxon>Bacteria</taxon>
        <taxon>Bacillati</taxon>
        <taxon>Actinomycetota</taxon>
        <taxon>Coriobacteriia</taxon>
        <taxon>Coriobacteriales</taxon>
        <taxon>Atopobiaceae</taxon>
        <taxon>Lancefieldella</taxon>
    </lineage>
</organism>
<dbReference type="Pfam" id="PF02302">
    <property type="entry name" value="PTS_IIB"/>
    <property type="match status" value="1"/>
</dbReference>
<keyword evidence="3" id="KW-0813">Transport</keyword>
<dbReference type="CDD" id="cd05563">
    <property type="entry name" value="PTS_IIB_ascorbate"/>
    <property type="match status" value="1"/>
</dbReference>
<keyword evidence="3" id="KW-0762">Sugar transport</keyword>
<evidence type="ECO:0000256" key="1">
    <source>
        <dbReference type="ARBA" id="ARBA00022679"/>
    </source>
</evidence>
<proteinExistence type="predicted"/>
<comment type="caution">
    <text evidence="3">The sequence shown here is derived from an EMBL/GenBank/DDBJ whole genome shotgun (WGS) entry which is preliminary data.</text>
</comment>
<accession>A0A930VZ07</accession>
<dbReference type="InterPro" id="IPR036095">
    <property type="entry name" value="PTS_EIIB-like_sf"/>
</dbReference>
<dbReference type="GO" id="GO:0009401">
    <property type="term" value="P:phosphoenolpyruvate-dependent sugar phosphotransferase system"/>
    <property type="evidence" value="ECO:0007669"/>
    <property type="project" value="InterPro"/>
</dbReference>
<protein>
    <submittedName>
        <fullName evidence="3">PTS sugar transporter subunit IIB</fullName>
    </submittedName>
</protein>
<sequence length="102" mass="10984">MNAKILVACANGAGTSLMMKMTAERVTQKLNMGVDKIHHCALSEGVSSARQYDIVFAPLNFLNMYEDAAKAGVTVIGLRNVLSDAEMEEKLKETGAAEKYSA</sequence>
<dbReference type="GO" id="GO:0008982">
    <property type="term" value="F:protein-N(PI)-phosphohistidine-sugar phosphotransferase activity"/>
    <property type="evidence" value="ECO:0007669"/>
    <property type="project" value="InterPro"/>
</dbReference>
<dbReference type="EMBL" id="JABZGT010000139">
    <property type="protein sequence ID" value="MBF4809176.1"/>
    <property type="molecule type" value="Genomic_DNA"/>
</dbReference>
<keyword evidence="1" id="KW-0808">Transferase</keyword>
<evidence type="ECO:0000313" key="4">
    <source>
        <dbReference type="Proteomes" id="UP000772566"/>
    </source>
</evidence>
<dbReference type="Gene3D" id="3.40.50.2300">
    <property type="match status" value="1"/>
</dbReference>
<feature type="domain" description="PTS EIIB type-2" evidence="2">
    <location>
        <begin position="1"/>
        <end position="99"/>
    </location>
</feature>
<evidence type="ECO:0000313" key="3">
    <source>
        <dbReference type="EMBL" id="MBF4809176.1"/>
    </source>
</evidence>
<name>A0A930VZ07_9ACTN</name>
<dbReference type="PROSITE" id="PS51099">
    <property type="entry name" value="PTS_EIIB_TYPE_2"/>
    <property type="match status" value="1"/>
</dbReference>
<dbReference type="InterPro" id="IPR003501">
    <property type="entry name" value="PTS_EIIB_2/3"/>
</dbReference>
<dbReference type="InterPro" id="IPR013011">
    <property type="entry name" value="PTS_EIIB_2"/>
</dbReference>
<dbReference type="Proteomes" id="UP000772566">
    <property type="component" value="Unassembled WGS sequence"/>
</dbReference>
<dbReference type="AlphaFoldDB" id="A0A930VZ07"/>
<gene>
    <name evidence="3" type="ORF">HXK23_02985</name>
</gene>
<dbReference type="RefSeq" id="WP_035432750.1">
    <property type="nucleotide sequence ID" value="NZ_JAWFZZ010000001.1"/>
</dbReference>
<dbReference type="SUPFAM" id="SSF52794">
    <property type="entry name" value="PTS system IIB component-like"/>
    <property type="match status" value="1"/>
</dbReference>
<reference evidence="3" key="1">
    <citation type="submission" date="2020-04" db="EMBL/GenBank/DDBJ databases">
        <title>Deep metagenomics examines the oral microbiome during advanced dental caries in children, revealing novel taxa and co-occurrences with host molecules.</title>
        <authorList>
            <person name="Baker J.L."/>
            <person name="Morton J.T."/>
            <person name="Dinis M."/>
            <person name="Alvarez R."/>
            <person name="Tran N.C."/>
            <person name="Knight R."/>
            <person name="Edlund A."/>
        </authorList>
    </citation>
    <scope>NUCLEOTIDE SEQUENCE</scope>
    <source>
        <strain evidence="3">JCVI_22A_bin.2</strain>
    </source>
</reference>
<evidence type="ECO:0000259" key="2">
    <source>
        <dbReference type="PROSITE" id="PS51099"/>
    </source>
</evidence>